<proteinExistence type="predicted"/>
<feature type="domain" description="DRBM" evidence="3">
    <location>
        <begin position="34"/>
        <end position="102"/>
    </location>
</feature>
<dbReference type="GO" id="GO:0070920">
    <property type="term" value="P:regulation of regulatory ncRNA processing"/>
    <property type="evidence" value="ECO:0007669"/>
    <property type="project" value="TreeGrafter"/>
</dbReference>
<dbReference type="GO" id="GO:0030422">
    <property type="term" value="P:siRNA processing"/>
    <property type="evidence" value="ECO:0007669"/>
    <property type="project" value="TreeGrafter"/>
</dbReference>
<dbReference type="PANTHER" id="PTHR46205:SF3">
    <property type="entry name" value="LOQUACIOUS, ISOFORM B"/>
    <property type="match status" value="1"/>
</dbReference>
<protein>
    <recommendedName>
        <fullName evidence="3">DRBM domain-containing protein</fullName>
    </recommendedName>
</protein>
<accession>A0A7R8X4F4</accession>
<dbReference type="GO" id="GO:0005737">
    <property type="term" value="C:cytoplasm"/>
    <property type="evidence" value="ECO:0007669"/>
    <property type="project" value="TreeGrafter"/>
</dbReference>
<dbReference type="Proteomes" id="UP000677054">
    <property type="component" value="Unassembled WGS sequence"/>
</dbReference>
<dbReference type="Pfam" id="PF00035">
    <property type="entry name" value="dsrm"/>
    <property type="match status" value="1"/>
</dbReference>
<dbReference type="GO" id="GO:0035197">
    <property type="term" value="F:siRNA binding"/>
    <property type="evidence" value="ECO:0007669"/>
    <property type="project" value="TreeGrafter"/>
</dbReference>
<dbReference type="EMBL" id="CAJPEV010000023">
    <property type="protein sequence ID" value="CAG0878969.1"/>
    <property type="molecule type" value="Genomic_DNA"/>
</dbReference>
<dbReference type="InterPro" id="IPR014720">
    <property type="entry name" value="dsRBD_dom"/>
</dbReference>
<dbReference type="OrthoDB" id="5961559at2759"/>
<dbReference type="GO" id="GO:0005634">
    <property type="term" value="C:nucleus"/>
    <property type="evidence" value="ECO:0007669"/>
    <property type="project" value="TreeGrafter"/>
</dbReference>
<sequence>MPETIAAVAMAIQHNLSKSDLELGRLLESDGVGNLIGNLQEFCMGHQLPLPQYHTLAECGQPHSRQYTVACVIGPHNKIGCGASKKIAKHQAAHAMLTFLKETRVDLEKLKTATVKENKESVADSMSFQITTTNPDSTISHLIDKFQALKMSKIPKLTPETSNHVTSFLRNISMPLALDKTKKHTSLLNDLAVKNGFKSKYIHLEELTCDNEYQCILEIGAIPLVAAIGFGMNAAEAEEQAAKATINYLHYINTK</sequence>
<dbReference type="GO" id="GO:0003725">
    <property type="term" value="F:double-stranded RNA binding"/>
    <property type="evidence" value="ECO:0007669"/>
    <property type="project" value="TreeGrafter"/>
</dbReference>
<dbReference type="SMART" id="SM00358">
    <property type="entry name" value="DSRM"/>
    <property type="match status" value="1"/>
</dbReference>
<name>A0A7R8X4F4_9CRUS</name>
<evidence type="ECO:0000259" key="3">
    <source>
        <dbReference type="PROSITE" id="PS50137"/>
    </source>
</evidence>
<organism evidence="4">
    <name type="scientific">Darwinula stevensoni</name>
    <dbReference type="NCBI Taxonomy" id="69355"/>
    <lineage>
        <taxon>Eukaryota</taxon>
        <taxon>Metazoa</taxon>
        <taxon>Ecdysozoa</taxon>
        <taxon>Arthropoda</taxon>
        <taxon>Crustacea</taxon>
        <taxon>Oligostraca</taxon>
        <taxon>Ostracoda</taxon>
        <taxon>Podocopa</taxon>
        <taxon>Podocopida</taxon>
        <taxon>Darwinulocopina</taxon>
        <taxon>Darwinuloidea</taxon>
        <taxon>Darwinulidae</taxon>
        <taxon>Darwinula</taxon>
    </lineage>
</organism>
<gene>
    <name evidence="4" type="ORF">DSTB1V02_LOCUS351</name>
</gene>
<evidence type="ECO:0000256" key="1">
    <source>
        <dbReference type="ARBA" id="ARBA00022884"/>
    </source>
</evidence>
<dbReference type="InterPro" id="IPR051247">
    <property type="entry name" value="RLC_Component"/>
</dbReference>
<reference evidence="4" key="1">
    <citation type="submission" date="2020-11" db="EMBL/GenBank/DDBJ databases">
        <authorList>
            <person name="Tran Van P."/>
        </authorList>
    </citation>
    <scope>NUCLEOTIDE SEQUENCE</scope>
</reference>
<dbReference type="EMBL" id="LR899540">
    <property type="protein sequence ID" value="CAD7240326.1"/>
    <property type="molecule type" value="Genomic_DNA"/>
</dbReference>
<evidence type="ECO:0000313" key="4">
    <source>
        <dbReference type="EMBL" id="CAD7240326.1"/>
    </source>
</evidence>
<dbReference type="PANTHER" id="PTHR46205">
    <property type="entry name" value="LOQUACIOUS, ISOFORM B"/>
    <property type="match status" value="1"/>
</dbReference>
<dbReference type="GO" id="GO:0070578">
    <property type="term" value="C:RISC-loading complex"/>
    <property type="evidence" value="ECO:0007669"/>
    <property type="project" value="TreeGrafter"/>
</dbReference>
<dbReference type="SUPFAM" id="SSF54768">
    <property type="entry name" value="dsRNA-binding domain-like"/>
    <property type="match status" value="2"/>
</dbReference>
<dbReference type="PROSITE" id="PS50137">
    <property type="entry name" value="DS_RBD"/>
    <property type="match status" value="1"/>
</dbReference>
<dbReference type="Gene3D" id="3.30.160.20">
    <property type="match status" value="2"/>
</dbReference>
<evidence type="ECO:0000313" key="5">
    <source>
        <dbReference type="Proteomes" id="UP000677054"/>
    </source>
</evidence>
<dbReference type="GO" id="GO:0016442">
    <property type="term" value="C:RISC complex"/>
    <property type="evidence" value="ECO:0007669"/>
    <property type="project" value="TreeGrafter"/>
</dbReference>
<keyword evidence="1 2" id="KW-0694">RNA-binding</keyword>
<keyword evidence="5" id="KW-1185">Reference proteome</keyword>
<dbReference type="AlphaFoldDB" id="A0A7R8X4F4"/>
<evidence type="ECO:0000256" key="2">
    <source>
        <dbReference type="PROSITE-ProRule" id="PRU00266"/>
    </source>
</evidence>